<feature type="compositionally biased region" description="Basic and acidic residues" evidence="1">
    <location>
        <begin position="92"/>
        <end position="103"/>
    </location>
</feature>
<reference evidence="2 3" key="1">
    <citation type="submission" date="2020-11" db="EMBL/GenBank/DDBJ databases">
        <title>Fusibacter basophilias sp. nov.</title>
        <authorList>
            <person name="Qiu D."/>
        </authorList>
    </citation>
    <scope>NUCLEOTIDE SEQUENCE [LARGE SCALE GENOMIC DNA]</scope>
    <source>
        <strain evidence="2 3">Q10-2</strain>
    </source>
</reference>
<dbReference type="Proteomes" id="UP000614200">
    <property type="component" value="Unassembled WGS sequence"/>
</dbReference>
<organism evidence="2 3">
    <name type="scientific">Fusibacter ferrireducens</name>
    <dbReference type="NCBI Taxonomy" id="2785058"/>
    <lineage>
        <taxon>Bacteria</taxon>
        <taxon>Bacillati</taxon>
        <taxon>Bacillota</taxon>
        <taxon>Clostridia</taxon>
        <taxon>Eubacteriales</taxon>
        <taxon>Eubacteriales Family XII. Incertae Sedis</taxon>
        <taxon>Fusibacter</taxon>
    </lineage>
</organism>
<evidence type="ECO:0000313" key="2">
    <source>
        <dbReference type="EMBL" id="MBF4691755.1"/>
    </source>
</evidence>
<comment type="caution">
    <text evidence="2">The sequence shown here is derived from an EMBL/GenBank/DDBJ whole genome shotgun (WGS) entry which is preliminary data.</text>
</comment>
<dbReference type="EMBL" id="JADKNH010000001">
    <property type="protein sequence ID" value="MBF4691755.1"/>
    <property type="molecule type" value="Genomic_DNA"/>
</dbReference>
<proteinExistence type="predicted"/>
<evidence type="ECO:0000313" key="3">
    <source>
        <dbReference type="Proteomes" id="UP000614200"/>
    </source>
</evidence>
<protein>
    <submittedName>
        <fullName evidence="2">Uncharacterized protein</fullName>
    </submittedName>
</protein>
<name>A0ABR9ZPA6_9FIRM</name>
<accession>A0ABR9ZPA6</accession>
<evidence type="ECO:0000256" key="1">
    <source>
        <dbReference type="SAM" id="MobiDB-lite"/>
    </source>
</evidence>
<feature type="compositionally biased region" description="Basic and acidic residues" evidence="1">
    <location>
        <begin position="63"/>
        <end position="81"/>
    </location>
</feature>
<sequence length="120" mass="13897">MILKEGEIMGIRPIDMQMVVHKTEEIHPAKQNVVSKQANELANIQNQNKEESAKKQKTVNTLEQKDHNVVKNNKKDNETQKKNKKKKKKRLSDKDEKKPEKKTAIQYGNGKEGTKFDMKV</sequence>
<feature type="region of interest" description="Disordered" evidence="1">
    <location>
        <begin position="44"/>
        <end position="120"/>
    </location>
</feature>
<keyword evidence="3" id="KW-1185">Reference proteome</keyword>
<gene>
    <name evidence="2" type="ORF">ISU02_01420</name>
</gene>
<feature type="compositionally biased region" description="Basic residues" evidence="1">
    <location>
        <begin position="82"/>
        <end position="91"/>
    </location>
</feature>